<dbReference type="InterPro" id="IPR005146">
    <property type="entry name" value="B3/B4_tRNA-bd"/>
</dbReference>
<dbReference type="InterPro" id="IPR045864">
    <property type="entry name" value="aa-tRNA-synth_II/BPL/LPL"/>
</dbReference>
<evidence type="ECO:0000256" key="3">
    <source>
        <dbReference type="ARBA" id="ARBA00008653"/>
    </source>
</evidence>
<comment type="similarity">
    <text evidence="3">Belongs to the phenylalanyl-tRNA synthetase beta subunit family. Type 1 subfamily.</text>
</comment>
<evidence type="ECO:0000256" key="11">
    <source>
        <dbReference type="ARBA" id="ARBA00022840"/>
    </source>
</evidence>
<feature type="domain" description="B5" evidence="17">
    <location>
        <begin position="284"/>
        <end position="363"/>
    </location>
</feature>
<keyword evidence="14" id="KW-0030">Aminoacyl-tRNA synthetase</keyword>
<dbReference type="GO" id="GO:0000287">
    <property type="term" value="F:magnesium ion binding"/>
    <property type="evidence" value="ECO:0007669"/>
    <property type="project" value="InterPro"/>
</dbReference>
<dbReference type="PROSITE" id="PS51483">
    <property type="entry name" value="B5"/>
    <property type="match status" value="1"/>
</dbReference>
<dbReference type="SUPFAM" id="SSF56037">
    <property type="entry name" value="PheT/TilS domain"/>
    <property type="match status" value="1"/>
</dbReference>
<dbReference type="InterPro" id="IPR041616">
    <property type="entry name" value="PheRS_beta_core"/>
</dbReference>
<dbReference type="GO" id="GO:0004826">
    <property type="term" value="F:phenylalanine-tRNA ligase activity"/>
    <property type="evidence" value="ECO:0007669"/>
    <property type="project" value="UniProtKB-EC"/>
</dbReference>
<gene>
    <name evidence="18" type="ORF">A2871_01215</name>
</gene>
<name>A0A1F5ISW3_9BACT</name>
<dbReference type="InterPro" id="IPR004532">
    <property type="entry name" value="Phe-tRNA-ligase_IIc_bsu_bact"/>
</dbReference>
<evidence type="ECO:0000256" key="7">
    <source>
        <dbReference type="ARBA" id="ARBA00022490"/>
    </source>
</evidence>
<comment type="caution">
    <text evidence="18">The sequence shown here is derived from an EMBL/GenBank/DDBJ whole genome shotgun (WGS) entry which is preliminary data.</text>
</comment>
<keyword evidence="9" id="KW-0479">Metal-binding</keyword>
<comment type="subcellular location">
    <subcellularLocation>
        <location evidence="2">Cytoplasm</location>
    </subcellularLocation>
</comment>
<evidence type="ECO:0000256" key="4">
    <source>
        <dbReference type="ARBA" id="ARBA00011209"/>
    </source>
</evidence>
<evidence type="ECO:0000256" key="5">
    <source>
        <dbReference type="ARBA" id="ARBA00012814"/>
    </source>
</evidence>
<evidence type="ECO:0000256" key="16">
    <source>
        <dbReference type="ARBA" id="ARBA00049255"/>
    </source>
</evidence>
<keyword evidence="10" id="KW-0547">Nucleotide-binding</keyword>
<dbReference type="PANTHER" id="PTHR10947:SF0">
    <property type="entry name" value="PHENYLALANINE--TRNA LIGASE BETA SUBUNIT"/>
    <property type="match status" value="1"/>
</dbReference>
<dbReference type="EC" id="6.1.1.20" evidence="5"/>
<sequence length="570" mass="64214">MKISIDWLKELVDLKAPIDEVIRLLPLRTIGTKEITHDFIELDMKGYNRADLLSMRGVAYEITAITDSKVTFSEPKENEYIWMGQNLPETPVKVGDQELSPLYCIAKITGLKVEPSSKKWVKKLIDSGIRTVNNIADVTNLVMLEYGQPSHAFDAAKVKGSVGVRLAQKDERMTTLDGKIRNFTETDLLITDGDGPIGLAGVMGGKESEITDTTTEILLEVAIFDPKTIRKTANRLALPSEASTRFLHGLTKTRAFQALNALIGMYQELGGKLEAISIVDNLEEKEKVVILTQEKINSLIGIDIPPTDVELFLNKIGFKLASHMTSGNVVWEVTVPYWRLDIEIEADLIEEVARMYGYEKIPPQKLRGKLPEKIDQSLFDLLYNLKTKLVGLGLTEVQTYSFYSSKTINDLRSSDRKLCLRLTINDLVKIANPISSETEYLRNDIWPNLLEKTAENLKYFKEVVVFEIGKAYQAKPQLQEEYRLSMLLAKDSTDPTPELYQIAQEALKHLRGEPWLLGGGKPDGNEYFHPTRFATLEKDGKEVGFVAEIHPRIANKFGIEKRVAVLEIKI</sequence>
<dbReference type="GO" id="GO:0006432">
    <property type="term" value="P:phenylalanyl-tRNA aminoacylation"/>
    <property type="evidence" value="ECO:0007669"/>
    <property type="project" value="InterPro"/>
</dbReference>
<dbReference type="Gene3D" id="3.50.40.10">
    <property type="entry name" value="Phenylalanyl-trna Synthetase, Chain B, domain 3"/>
    <property type="match status" value="1"/>
</dbReference>
<organism evidence="18 19">
    <name type="scientific">Candidatus Daviesbacteria bacterium RIFCSPHIGHO2_01_FULL_41_23</name>
    <dbReference type="NCBI Taxonomy" id="1797764"/>
    <lineage>
        <taxon>Bacteria</taxon>
        <taxon>Candidatus Daviesiibacteriota</taxon>
    </lineage>
</organism>
<evidence type="ECO:0000256" key="14">
    <source>
        <dbReference type="ARBA" id="ARBA00023146"/>
    </source>
</evidence>
<evidence type="ECO:0000259" key="17">
    <source>
        <dbReference type="PROSITE" id="PS51483"/>
    </source>
</evidence>
<keyword evidence="13" id="KW-0648">Protein biosynthesis</keyword>
<dbReference type="Gene3D" id="3.30.56.10">
    <property type="match status" value="2"/>
</dbReference>
<keyword evidence="12" id="KW-0460">Magnesium</keyword>
<proteinExistence type="inferred from homology"/>
<dbReference type="GO" id="GO:0009328">
    <property type="term" value="C:phenylalanine-tRNA ligase complex"/>
    <property type="evidence" value="ECO:0007669"/>
    <property type="project" value="TreeGrafter"/>
</dbReference>
<dbReference type="GO" id="GO:0005524">
    <property type="term" value="F:ATP binding"/>
    <property type="evidence" value="ECO:0007669"/>
    <property type="project" value="UniProtKB-KW"/>
</dbReference>
<dbReference type="NCBIfam" id="TIGR00472">
    <property type="entry name" value="pheT_bact"/>
    <property type="match status" value="1"/>
</dbReference>
<dbReference type="SMART" id="SM00874">
    <property type="entry name" value="B5"/>
    <property type="match status" value="1"/>
</dbReference>
<accession>A0A1F5ISW3</accession>
<dbReference type="Pfam" id="PF17759">
    <property type="entry name" value="tRNA_synthFbeta"/>
    <property type="match status" value="1"/>
</dbReference>
<comment type="catalytic activity">
    <reaction evidence="16">
        <text>tRNA(Phe) + L-phenylalanine + ATP = L-phenylalanyl-tRNA(Phe) + AMP + diphosphate + H(+)</text>
        <dbReference type="Rhea" id="RHEA:19413"/>
        <dbReference type="Rhea" id="RHEA-COMP:9668"/>
        <dbReference type="Rhea" id="RHEA-COMP:9699"/>
        <dbReference type="ChEBI" id="CHEBI:15378"/>
        <dbReference type="ChEBI" id="CHEBI:30616"/>
        <dbReference type="ChEBI" id="CHEBI:33019"/>
        <dbReference type="ChEBI" id="CHEBI:58095"/>
        <dbReference type="ChEBI" id="CHEBI:78442"/>
        <dbReference type="ChEBI" id="CHEBI:78531"/>
        <dbReference type="ChEBI" id="CHEBI:456215"/>
        <dbReference type="EC" id="6.1.1.20"/>
    </reaction>
</comment>
<dbReference type="Proteomes" id="UP000176336">
    <property type="component" value="Unassembled WGS sequence"/>
</dbReference>
<dbReference type="Pfam" id="PF03483">
    <property type="entry name" value="B3_4"/>
    <property type="match status" value="1"/>
</dbReference>
<dbReference type="InterPro" id="IPR020825">
    <property type="entry name" value="Phe-tRNA_synthase-like_B3/B4"/>
</dbReference>
<evidence type="ECO:0000256" key="15">
    <source>
        <dbReference type="ARBA" id="ARBA00033189"/>
    </source>
</evidence>
<evidence type="ECO:0000256" key="12">
    <source>
        <dbReference type="ARBA" id="ARBA00022842"/>
    </source>
</evidence>
<evidence type="ECO:0000313" key="19">
    <source>
        <dbReference type="Proteomes" id="UP000176336"/>
    </source>
</evidence>
<dbReference type="SUPFAM" id="SSF55681">
    <property type="entry name" value="Class II aaRS and biotin synthetases"/>
    <property type="match status" value="1"/>
</dbReference>
<evidence type="ECO:0000256" key="6">
    <source>
        <dbReference type="ARBA" id="ARBA00017032"/>
    </source>
</evidence>
<evidence type="ECO:0000256" key="8">
    <source>
        <dbReference type="ARBA" id="ARBA00022598"/>
    </source>
</evidence>
<dbReference type="InterPro" id="IPR009061">
    <property type="entry name" value="DNA-bd_dom_put_sf"/>
</dbReference>
<evidence type="ECO:0000313" key="18">
    <source>
        <dbReference type="EMBL" id="OGE19455.1"/>
    </source>
</evidence>
<evidence type="ECO:0000256" key="9">
    <source>
        <dbReference type="ARBA" id="ARBA00022723"/>
    </source>
</evidence>
<dbReference type="FunFam" id="3.30.56.10:FF:000002">
    <property type="entry name" value="Phenylalanine--tRNA ligase beta subunit"/>
    <property type="match status" value="1"/>
</dbReference>
<dbReference type="AlphaFoldDB" id="A0A1F5ISW3"/>
<keyword evidence="8 18" id="KW-0436">Ligase</keyword>
<dbReference type="EMBL" id="MFCR01000003">
    <property type="protein sequence ID" value="OGE19455.1"/>
    <property type="molecule type" value="Genomic_DNA"/>
</dbReference>
<comment type="subunit">
    <text evidence="4">Tetramer of two alpha and two beta subunits.</text>
</comment>
<dbReference type="SUPFAM" id="SSF46955">
    <property type="entry name" value="Putative DNA-binding domain"/>
    <property type="match status" value="2"/>
</dbReference>
<protein>
    <recommendedName>
        <fullName evidence="6">Phenylalanine--tRNA ligase beta subunit</fullName>
        <ecNumber evidence="5">6.1.1.20</ecNumber>
    </recommendedName>
    <alternativeName>
        <fullName evidence="15">Phenylalanyl-tRNA synthetase beta subunit</fullName>
    </alternativeName>
</protein>
<evidence type="ECO:0000256" key="2">
    <source>
        <dbReference type="ARBA" id="ARBA00004496"/>
    </source>
</evidence>
<evidence type="ECO:0000256" key="1">
    <source>
        <dbReference type="ARBA" id="ARBA00001946"/>
    </source>
</evidence>
<keyword evidence="7" id="KW-0963">Cytoplasm</keyword>
<dbReference type="Gene3D" id="3.30.930.10">
    <property type="entry name" value="Bira Bifunctional Protein, Domain 2"/>
    <property type="match status" value="1"/>
</dbReference>
<dbReference type="SMART" id="SM00873">
    <property type="entry name" value="B3_4"/>
    <property type="match status" value="1"/>
</dbReference>
<dbReference type="Pfam" id="PF03484">
    <property type="entry name" value="B5"/>
    <property type="match status" value="1"/>
</dbReference>
<dbReference type="GO" id="GO:0003723">
    <property type="term" value="F:RNA binding"/>
    <property type="evidence" value="ECO:0007669"/>
    <property type="project" value="InterPro"/>
</dbReference>
<reference evidence="18 19" key="1">
    <citation type="journal article" date="2016" name="Nat. Commun.">
        <title>Thousands of microbial genomes shed light on interconnected biogeochemical processes in an aquifer system.</title>
        <authorList>
            <person name="Anantharaman K."/>
            <person name="Brown C.T."/>
            <person name="Hug L.A."/>
            <person name="Sharon I."/>
            <person name="Castelle C.J."/>
            <person name="Probst A.J."/>
            <person name="Thomas B.C."/>
            <person name="Singh A."/>
            <person name="Wilkins M.J."/>
            <person name="Karaoz U."/>
            <person name="Brodie E.L."/>
            <person name="Williams K.H."/>
            <person name="Hubbard S.S."/>
            <person name="Banfield J.F."/>
        </authorList>
    </citation>
    <scope>NUCLEOTIDE SEQUENCE [LARGE SCALE GENOMIC DNA]</scope>
</reference>
<dbReference type="InterPro" id="IPR005147">
    <property type="entry name" value="tRNA_synthase_B5-dom"/>
</dbReference>
<evidence type="ECO:0000256" key="13">
    <source>
        <dbReference type="ARBA" id="ARBA00022917"/>
    </source>
</evidence>
<comment type="cofactor">
    <cofactor evidence="1">
        <name>Mg(2+)</name>
        <dbReference type="ChEBI" id="CHEBI:18420"/>
    </cofactor>
</comment>
<dbReference type="InterPro" id="IPR045060">
    <property type="entry name" value="Phe-tRNA-ligase_IIc_bsu"/>
</dbReference>
<keyword evidence="11" id="KW-0067">ATP-binding</keyword>
<dbReference type="PANTHER" id="PTHR10947">
    <property type="entry name" value="PHENYLALANYL-TRNA SYNTHETASE BETA CHAIN AND LEUCINE-RICH REPEAT-CONTAINING PROTEIN 47"/>
    <property type="match status" value="1"/>
</dbReference>
<evidence type="ECO:0000256" key="10">
    <source>
        <dbReference type="ARBA" id="ARBA00022741"/>
    </source>
</evidence>